<dbReference type="RefSeq" id="WP_032477057.1">
    <property type="nucleotide sequence ID" value="NZ_CP076643.1"/>
</dbReference>
<sequence length="106" mass="12249">MKTIVVVEQFHPRPKWRYRREGDGSGEAFREELLAPALRDHSHVTVDLTGYNRYGPSFVSEAFGGLIRDERFSLEELRNKLTIVHDKLPSFAGTCWEEIEKAAQEE</sequence>
<keyword evidence="3" id="KW-1185">Reference proteome</keyword>
<evidence type="ECO:0000313" key="3">
    <source>
        <dbReference type="Proteomes" id="UP000694232"/>
    </source>
</evidence>
<accession>A0A975U963</accession>
<dbReference type="InterPro" id="IPR025474">
    <property type="entry name" value="DUF4325"/>
</dbReference>
<evidence type="ECO:0000259" key="1">
    <source>
        <dbReference type="Pfam" id="PF14213"/>
    </source>
</evidence>
<feature type="domain" description="DUF4325" evidence="1">
    <location>
        <begin position="25"/>
        <end position="85"/>
    </location>
</feature>
<dbReference type="EMBL" id="CP076643">
    <property type="protein sequence ID" value="QXO16737.1"/>
    <property type="molecule type" value="Genomic_DNA"/>
</dbReference>
<proteinExistence type="predicted"/>
<name>A0A975U963_9VIBR</name>
<evidence type="ECO:0000313" key="2">
    <source>
        <dbReference type="EMBL" id="QXO16737.1"/>
    </source>
</evidence>
<organism evidence="2 3">
    <name type="scientific">Vibrio ostreae</name>
    <dbReference type="NCBI Taxonomy" id="2841925"/>
    <lineage>
        <taxon>Bacteria</taxon>
        <taxon>Pseudomonadati</taxon>
        <taxon>Pseudomonadota</taxon>
        <taxon>Gammaproteobacteria</taxon>
        <taxon>Vibrionales</taxon>
        <taxon>Vibrionaceae</taxon>
        <taxon>Vibrio</taxon>
    </lineage>
</organism>
<dbReference type="Pfam" id="PF14213">
    <property type="entry name" value="DUF4325"/>
    <property type="match status" value="1"/>
</dbReference>
<reference evidence="2" key="1">
    <citation type="submission" date="2021-06" db="EMBL/GenBank/DDBJ databases">
        <title>Vibrio nov. sp., novel gut bacterium isolated from Yellow Sea oyster.</title>
        <authorList>
            <person name="Muhammad N."/>
            <person name="Nguyen T.H."/>
            <person name="Lee Y.-J."/>
            <person name="Ko J."/>
            <person name="Kim S.-G."/>
        </authorList>
    </citation>
    <scope>NUCLEOTIDE SEQUENCE</scope>
    <source>
        <strain evidence="2">OG9-811</strain>
    </source>
</reference>
<gene>
    <name evidence="2" type="ORF">KNV97_14780</name>
</gene>
<protein>
    <submittedName>
        <fullName evidence="2">STAS-like domain-containing protein</fullName>
    </submittedName>
</protein>
<dbReference type="Proteomes" id="UP000694232">
    <property type="component" value="Chromosome 1"/>
</dbReference>
<dbReference type="AlphaFoldDB" id="A0A975U963"/>
<dbReference type="KEGG" id="vos:KNV97_14780"/>